<reference evidence="2" key="1">
    <citation type="journal article" date="2016" name="BMC Genomics">
        <title>Antennal transcriptome analysis and expression profiles of odorant binding proteins in Eogystia hippophaecolus (Lepidoptera: Cossidae).</title>
        <authorList>
            <person name="Hu P."/>
            <person name="Tao J."/>
            <person name="Cui M."/>
            <person name="Gao C."/>
            <person name="Lu P."/>
            <person name="Luo Y."/>
        </authorList>
    </citation>
    <scope>NUCLEOTIDE SEQUENCE</scope>
</reference>
<dbReference type="AlphaFoldDB" id="A0A1B3P5L4"/>
<organism evidence="2">
    <name type="scientific">Eogystia hippophaecolus</name>
    <name type="common">Moth</name>
    <name type="synonym">Holcocerus hippophaecolus</name>
    <dbReference type="NCBI Taxonomy" id="1206364"/>
    <lineage>
        <taxon>Eukaryota</taxon>
        <taxon>Metazoa</taxon>
        <taxon>Ecdysozoa</taxon>
        <taxon>Arthropoda</taxon>
        <taxon>Hexapoda</taxon>
        <taxon>Insecta</taxon>
        <taxon>Pterygota</taxon>
        <taxon>Neoptera</taxon>
        <taxon>Endopterygota</taxon>
        <taxon>Lepidoptera</taxon>
        <taxon>Glossata</taxon>
        <taxon>Ditrysia</taxon>
        <taxon>Cossoidea</taxon>
        <taxon>Cossidae</taxon>
        <taxon>Cossinae</taxon>
        <taxon>Eogystia</taxon>
    </lineage>
</organism>
<accession>A0A1B3P5L4</accession>
<name>A0A1B3P5L4_EOGHI</name>
<evidence type="ECO:0000313" key="2">
    <source>
        <dbReference type="EMBL" id="AOG12874.1"/>
    </source>
</evidence>
<dbReference type="CDD" id="cd23992">
    <property type="entry name" value="PBP_GOBP"/>
    <property type="match status" value="1"/>
</dbReference>
<feature type="signal peptide" evidence="1">
    <location>
        <begin position="1"/>
        <end position="23"/>
    </location>
</feature>
<dbReference type="Pfam" id="PF01395">
    <property type="entry name" value="PBP_GOBP"/>
    <property type="match status" value="1"/>
</dbReference>
<sequence>MYNNNFCYVCFFLFIFIIKDALAITLIQKTRIQAKFLASGIACINDYPLTANDIQILKSKVMPDNENANCFVACLFKKIGIMDDMGKMTQAGAREFAKQVFKDDDEPLKKTDELIGQCSSVNANSVSDGDKGCDRARLLFVCLAENAPKVYTITHTKYIKLYGPTTPSNTYNF</sequence>
<proteinExistence type="evidence at transcript level"/>
<dbReference type="EMBL" id="KX655925">
    <property type="protein sequence ID" value="AOG12874.1"/>
    <property type="molecule type" value="mRNA"/>
</dbReference>
<dbReference type="InterPro" id="IPR036728">
    <property type="entry name" value="PBP_GOBP_sf"/>
</dbReference>
<dbReference type="Gene3D" id="1.10.238.20">
    <property type="entry name" value="Pheromone/general odorant binding protein domain"/>
    <property type="match status" value="1"/>
</dbReference>
<protein>
    <submittedName>
        <fullName evidence="2">Odorant binding protein</fullName>
    </submittedName>
</protein>
<dbReference type="SMART" id="SM00708">
    <property type="entry name" value="PhBP"/>
    <property type="match status" value="1"/>
</dbReference>
<dbReference type="SUPFAM" id="SSF47565">
    <property type="entry name" value="Insect pheromone/odorant-binding proteins"/>
    <property type="match status" value="1"/>
</dbReference>
<evidence type="ECO:0000256" key="1">
    <source>
        <dbReference type="SAM" id="SignalP"/>
    </source>
</evidence>
<feature type="chain" id="PRO_5008552474" evidence="1">
    <location>
        <begin position="24"/>
        <end position="173"/>
    </location>
</feature>
<dbReference type="GO" id="GO:0005549">
    <property type="term" value="F:odorant binding"/>
    <property type="evidence" value="ECO:0007669"/>
    <property type="project" value="InterPro"/>
</dbReference>
<dbReference type="InterPro" id="IPR006170">
    <property type="entry name" value="PBP/GOBP"/>
</dbReference>
<keyword evidence="1" id="KW-0732">Signal</keyword>